<dbReference type="Proteomes" id="UP001596445">
    <property type="component" value="Unassembled WGS sequence"/>
</dbReference>
<evidence type="ECO:0000313" key="2">
    <source>
        <dbReference type="EMBL" id="MFC7060231.1"/>
    </source>
</evidence>
<comment type="caution">
    <text evidence="2">The sequence shown here is derived from an EMBL/GenBank/DDBJ whole genome shotgun (WGS) entry which is preliminary data.</text>
</comment>
<dbReference type="EMBL" id="JBHSZI010000007">
    <property type="protein sequence ID" value="MFC7060231.1"/>
    <property type="molecule type" value="Genomic_DNA"/>
</dbReference>
<sequence>MSEKTVVVVDQFTKHVGTVLRRGWFPIGSNPTVETSTSWESVTVLGAVTDDGDSFYCWTDENLTRFHGIRLLEALQERFGDELVVFLDRAGYFWARDLWEHLSGTRATETVGDSSVACVRGDDLEVWYFPSKLPELNAVEGCWDQLQEWFKHRLVPDLSTLEEYLRQGLSTINEPDIWPYLTSKYLS</sequence>
<dbReference type="AlphaFoldDB" id="A0ABD5W423"/>
<gene>
    <name evidence="2" type="ORF">ACFQQG_21050</name>
</gene>
<name>A0ABD5W423_9EURY</name>
<dbReference type="InterPro" id="IPR038717">
    <property type="entry name" value="Tc1-like_DDE_dom"/>
</dbReference>
<dbReference type="RefSeq" id="WP_382187620.1">
    <property type="nucleotide sequence ID" value="NZ_JBHSZI010000007.1"/>
</dbReference>
<feature type="domain" description="Tc1-like transposase DDE" evidence="1">
    <location>
        <begin position="6"/>
        <end position="161"/>
    </location>
</feature>
<evidence type="ECO:0000313" key="3">
    <source>
        <dbReference type="Proteomes" id="UP001596445"/>
    </source>
</evidence>
<dbReference type="Pfam" id="PF13358">
    <property type="entry name" value="DDE_3"/>
    <property type="match status" value="1"/>
</dbReference>
<organism evidence="2 3">
    <name type="scientific">Halovenus salina</name>
    <dbReference type="NCBI Taxonomy" id="1510225"/>
    <lineage>
        <taxon>Archaea</taxon>
        <taxon>Methanobacteriati</taxon>
        <taxon>Methanobacteriota</taxon>
        <taxon>Stenosarchaea group</taxon>
        <taxon>Halobacteria</taxon>
        <taxon>Halobacteriales</taxon>
        <taxon>Haloarculaceae</taxon>
        <taxon>Halovenus</taxon>
    </lineage>
</organism>
<protein>
    <submittedName>
        <fullName evidence="2">Transposase</fullName>
    </submittedName>
</protein>
<keyword evidence="3" id="KW-1185">Reference proteome</keyword>
<accession>A0ABD5W423</accession>
<dbReference type="Gene3D" id="3.30.420.10">
    <property type="entry name" value="Ribonuclease H-like superfamily/Ribonuclease H"/>
    <property type="match status" value="1"/>
</dbReference>
<evidence type="ECO:0000259" key="1">
    <source>
        <dbReference type="Pfam" id="PF13358"/>
    </source>
</evidence>
<proteinExistence type="predicted"/>
<reference evidence="2 3" key="1">
    <citation type="journal article" date="2019" name="Int. J. Syst. Evol. Microbiol.">
        <title>The Global Catalogue of Microorganisms (GCM) 10K type strain sequencing project: providing services to taxonomists for standard genome sequencing and annotation.</title>
        <authorList>
            <consortium name="The Broad Institute Genomics Platform"/>
            <consortium name="The Broad Institute Genome Sequencing Center for Infectious Disease"/>
            <person name="Wu L."/>
            <person name="Ma J."/>
        </authorList>
    </citation>
    <scope>NUCLEOTIDE SEQUENCE [LARGE SCALE GENOMIC DNA]</scope>
    <source>
        <strain evidence="2 3">JCM 30072</strain>
    </source>
</reference>
<dbReference type="InterPro" id="IPR036397">
    <property type="entry name" value="RNaseH_sf"/>
</dbReference>